<proteinExistence type="inferred from homology"/>
<protein>
    <submittedName>
        <fullName evidence="10">Uncharacterized protein</fullName>
    </submittedName>
</protein>
<keyword evidence="6" id="KW-0805">Transcription regulation</keyword>
<reference evidence="10 11" key="1">
    <citation type="journal article" date="2011" name="J. Gen. Appl. Microbiol.">
        <title>Draft genome sequencing of the enigmatic yeast Saitoella complicata.</title>
        <authorList>
            <person name="Nishida H."/>
            <person name="Hamamoto M."/>
            <person name="Sugiyama J."/>
        </authorList>
    </citation>
    <scope>NUCLEOTIDE SEQUENCE [LARGE SCALE GENOMIC DNA]</scope>
    <source>
        <strain evidence="10 11">NRRL Y-17804</strain>
    </source>
</reference>
<keyword evidence="7" id="KW-0804">Transcription</keyword>
<reference evidence="10 11" key="2">
    <citation type="journal article" date="2014" name="J. Gen. Appl. Microbiol.">
        <title>The early diverging ascomycetous budding yeast Saitoella complicata has three histone deacetylases belonging to the Clr6, Hos2, and Rpd3 lineages.</title>
        <authorList>
            <person name="Nishida H."/>
            <person name="Matsumoto T."/>
            <person name="Kondo S."/>
            <person name="Hamamoto M."/>
            <person name="Yoshikawa H."/>
        </authorList>
    </citation>
    <scope>NUCLEOTIDE SEQUENCE [LARGE SCALE GENOMIC DNA]</scope>
    <source>
        <strain evidence="10 11">NRRL Y-17804</strain>
    </source>
</reference>
<sequence>MPSNASLTPAQQREAEERILRRVEISKMSRNLKTRLNLAMYKTQRGWENLPLAAIEPKVAAESARRKESSSGESPTRTSDSEFLVPGLPSPSKRRILGLADGDRLPPISLPYEKPRSATKRIRRSSATEHTDHLFNTAWQNSQRLNHSQSSPIRRPQPGVDSDPPSDLVLGSSPPRTPPRKASFRPNGMKETEEGADLLLFLATSPSPATGTIQRHHTNSSMPPTSSPMIAPQTPGNGFNFADYVNINTPSPGGMFARTPGTIRNARTPVGTGWTPGGVTPSARRKLNFDSAGILGSPARANIGVPLELGAELNRELSKA</sequence>
<dbReference type="Pfam" id="PF08528">
    <property type="entry name" value="Whi5"/>
    <property type="match status" value="1"/>
</dbReference>
<dbReference type="EMBL" id="BACD03000001">
    <property type="protein sequence ID" value="GAO45832.1"/>
    <property type="molecule type" value="Genomic_DNA"/>
</dbReference>
<dbReference type="GO" id="GO:0005737">
    <property type="term" value="C:cytoplasm"/>
    <property type="evidence" value="ECO:0007669"/>
    <property type="project" value="UniProtKB-SubCell"/>
</dbReference>
<dbReference type="OMA" id="KTQRGWE"/>
<reference evidence="10 11" key="3">
    <citation type="journal article" date="2015" name="Genome Announc.">
        <title>Draft Genome Sequence of the Archiascomycetous Yeast Saitoella complicata.</title>
        <authorList>
            <person name="Yamauchi K."/>
            <person name="Kondo S."/>
            <person name="Hamamoto M."/>
            <person name="Takahashi Y."/>
            <person name="Ogura Y."/>
            <person name="Hayashi T."/>
            <person name="Nishida H."/>
        </authorList>
    </citation>
    <scope>NUCLEOTIDE SEQUENCE [LARGE SCALE GENOMIC DNA]</scope>
    <source>
        <strain evidence="10 11">NRRL Y-17804</strain>
    </source>
</reference>
<evidence type="ECO:0000256" key="5">
    <source>
        <dbReference type="ARBA" id="ARBA00022491"/>
    </source>
</evidence>
<evidence type="ECO:0000256" key="3">
    <source>
        <dbReference type="ARBA" id="ARBA00006922"/>
    </source>
</evidence>
<keyword evidence="5" id="KW-0678">Repressor</keyword>
<evidence type="ECO:0000313" key="10">
    <source>
        <dbReference type="EMBL" id="GAO45832.1"/>
    </source>
</evidence>
<dbReference type="PANTHER" id="PTHR40468">
    <property type="entry name" value="YALI0A15257P"/>
    <property type="match status" value="1"/>
</dbReference>
<gene>
    <name evidence="10" type="ORF">G7K_0081-t1</name>
</gene>
<dbReference type="RefSeq" id="XP_019025486.1">
    <property type="nucleotide sequence ID" value="XM_019170086.1"/>
</dbReference>
<keyword evidence="8" id="KW-0539">Nucleus</keyword>
<comment type="caution">
    <text evidence="10">The sequence shown here is derived from an EMBL/GenBank/DDBJ whole genome shotgun (WGS) entry which is preliminary data.</text>
</comment>
<dbReference type="AlphaFoldDB" id="A0A0E9N7B9"/>
<evidence type="ECO:0000256" key="7">
    <source>
        <dbReference type="ARBA" id="ARBA00023163"/>
    </source>
</evidence>
<evidence type="ECO:0000256" key="2">
    <source>
        <dbReference type="ARBA" id="ARBA00004496"/>
    </source>
</evidence>
<comment type="similarity">
    <text evidence="3">Belongs to the WHI5/NRM1 family.</text>
</comment>
<name>A0A0E9N7B9_SAICN</name>
<accession>A0A0E9N7B9</accession>
<dbReference type="OrthoDB" id="2163387at2759"/>
<organism evidence="10 11">
    <name type="scientific">Saitoella complicata (strain BCRC 22490 / CBS 7301 / JCM 7358 / NBRC 10748 / NRRL Y-17804)</name>
    <dbReference type="NCBI Taxonomy" id="698492"/>
    <lineage>
        <taxon>Eukaryota</taxon>
        <taxon>Fungi</taxon>
        <taxon>Dikarya</taxon>
        <taxon>Ascomycota</taxon>
        <taxon>Taphrinomycotina</taxon>
        <taxon>Taphrinomycotina incertae sedis</taxon>
        <taxon>Saitoella</taxon>
    </lineage>
</organism>
<dbReference type="STRING" id="698492.A0A0E9N7B9"/>
<evidence type="ECO:0000256" key="8">
    <source>
        <dbReference type="ARBA" id="ARBA00023242"/>
    </source>
</evidence>
<evidence type="ECO:0000256" key="6">
    <source>
        <dbReference type="ARBA" id="ARBA00023015"/>
    </source>
</evidence>
<keyword evidence="11" id="KW-1185">Reference proteome</keyword>
<evidence type="ECO:0000313" key="11">
    <source>
        <dbReference type="Proteomes" id="UP000033140"/>
    </source>
</evidence>
<evidence type="ECO:0000256" key="9">
    <source>
        <dbReference type="SAM" id="MobiDB-lite"/>
    </source>
</evidence>
<evidence type="ECO:0000256" key="1">
    <source>
        <dbReference type="ARBA" id="ARBA00004123"/>
    </source>
</evidence>
<keyword evidence="4" id="KW-0963">Cytoplasm</keyword>
<evidence type="ECO:0000256" key="4">
    <source>
        <dbReference type="ARBA" id="ARBA00022490"/>
    </source>
</evidence>
<feature type="compositionally biased region" description="Polar residues" evidence="9">
    <location>
        <begin position="137"/>
        <end position="152"/>
    </location>
</feature>
<dbReference type="GO" id="GO:0005634">
    <property type="term" value="C:nucleus"/>
    <property type="evidence" value="ECO:0007669"/>
    <property type="project" value="UniProtKB-SubCell"/>
</dbReference>
<comment type="subcellular location">
    <subcellularLocation>
        <location evidence="2">Cytoplasm</location>
    </subcellularLocation>
    <subcellularLocation>
        <location evidence="1">Nucleus</location>
    </subcellularLocation>
</comment>
<dbReference type="InterPro" id="IPR013734">
    <property type="entry name" value="TF_Nrm1/Whi5"/>
</dbReference>
<feature type="region of interest" description="Disordered" evidence="9">
    <location>
        <begin position="61"/>
        <end position="188"/>
    </location>
</feature>
<dbReference type="PANTHER" id="PTHR40468:SF1">
    <property type="entry name" value="TOPOISOMERASE I DAMAGE AFFECTED PROTEIN 11"/>
    <property type="match status" value="1"/>
</dbReference>
<dbReference type="Proteomes" id="UP000033140">
    <property type="component" value="Unassembled WGS sequence"/>
</dbReference>